<feature type="active site" description="Nucleophile" evidence="4">
    <location>
        <position position="51"/>
    </location>
</feature>
<dbReference type="PANTHER" id="PTHR32241">
    <property type="entry name" value="PATATIN-LIKE PROTEIN 6"/>
    <property type="match status" value="1"/>
</dbReference>
<name>A0A9X4BUS1_9XANT</name>
<feature type="short sequence motif" description="GXSXG" evidence="4">
    <location>
        <begin position="49"/>
        <end position="53"/>
    </location>
</feature>
<dbReference type="GO" id="GO:0016787">
    <property type="term" value="F:hydrolase activity"/>
    <property type="evidence" value="ECO:0007669"/>
    <property type="project" value="UniProtKB-UniRule"/>
</dbReference>
<dbReference type="GO" id="GO:0016042">
    <property type="term" value="P:lipid catabolic process"/>
    <property type="evidence" value="ECO:0007669"/>
    <property type="project" value="UniProtKB-UniRule"/>
</dbReference>
<evidence type="ECO:0000256" key="3">
    <source>
        <dbReference type="ARBA" id="ARBA00023098"/>
    </source>
</evidence>
<dbReference type="CDD" id="cd07199">
    <property type="entry name" value="Pat17_PNPLA8_PNPLA9_like"/>
    <property type="match status" value="1"/>
</dbReference>
<reference evidence="6" key="1">
    <citation type="journal article" date="2022" name="Phytopathology">
        <title>Whole genome sequencing-based tracing of a 2022 introduction and outbreak of Xanthomonas hortorum pv. pelargonii.</title>
        <authorList>
            <person name="Iruegas Bocardo F."/>
            <person name="Weisberg A.J."/>
            <person name="Riutta E.R."/>
            <person name="Kilday K.B."/>
            <person name="Bonkowski J.C."/>
            <person name="Creswell T.C."/>
            <person name="Daughtrey M."/>
            <person name="Rane K.K."/>
            <person name="Grunwald N.J."/>
            <person name="Chang J.H."/>
            <person name="Putnam M."/>
        </authorList>
    </citation>
    <scope>NUCLEOTIDE SEQUENCE</scope>
    <source>
        <strain evidence="6">22-338</strain>
    </source>
</reference>
<protein>
    <submittedName>
        <fullName evidence="6">Patatin-like phospholipase family protein</fullName>
    </submittedName>
</protein>
<evidence type="ECO:0000256" key="4">
    <source>
        <dbReference type="PROSITE-ProRule" id="PRU01161"/>
    </source>
</evidence>
<dbReference type="Proteomes" id="UP001140230">
    <property type="component" value="Unassembled WGS sequence"/>
</dbReference>
<evidence type="ECO:0000259" key="5">
    <source>
        <dbReference type="PROSITE" id="PS51635"/>
    </source>
</evidence>
<dbReference type="PROSITE" id="PS51635">
    <property type="entry name" value="PNPLA"/>
    <property type="match status" value="1"/>
</dbReference>
<gene>
    <name evidence="6" type="ORF">NY667_19765</name>
</gene>
<keyword evidence="1 4" id="KW-0378">Hydrolase</keyword>
<comment type="caution">
    <text evidence="6">The sequence shown here is derived from an EMBL/GenBank/DDBJ whole genome shotgun (WGS) entry which is preliminary data.</text>
</comment>
<evidence type="ECO:0000313" key="6">
    <source>
        <dbReference type="EMBL" id="MDC8639979.1"/>
    </source>
</evidence>
<dbReference type="InterPro" id="IPR002641">
    <property type="entry name" value="PNPLA_dom"/>
</dbReference>
<dbReference type="RefSeq" id="WP_210761685.1">
    <property type="nucleotide sequence ID" value="NZ_CP168178.1"/>
</dbReference>
<keyword evidence="3 4" id="KW-0443">Lipid metabolism</keyword>
<feature type="domain" description="PNPLA" evidence="5">
    <location>
        <begin position="7"/>
        <end position="211"/>
    </location>
</feature>
<reference evidence="6" key="2">
    <citation type="submission" date="2022-08" db="EMBL/GenBank/DDBJ databases">
        <authorList>
            <person name="Iruegas-Bocardo F."/>
            <person name="Weisberg A.J."/>
            <person name="Riutta E.R."/>
            <person name="Kilday K."/>
            <person name="Bonkowski J.C."/>
            <person name="Creswell T."/>
            <person name="Daughtrey M.L."/>
            <person name="Rane K."/>
            <person name="Grunwald N.J."/>
            <person name="Chang J.H."/>
            <person name="Putnam M.L."/>
        </authorList>
    </citation>
    <scope>NUCLEOTIDE SEQUENCE</scope>
    <source>
        <strain evidence="6">22-338</strain>
    </source>
</reference>
<feature type="short sequence motif" description="DGA/G" evidence="4">
    <location>
        <begin position="198"/>
        <end position="200"/>
    </location>
</feature>
<sequence>MKPFRVLCLDGGGMRGVYQAAYLRTFAARVCGQVGEDLDVGRCFDLIVGTSTGGIVASALAAGESLSKVDQLYQEHGGKIFPLQWLRRIPVLGQAVPLFGLGIRRGEAALRAALEHTFGQKTFRDVHDERGIRLALTSIDMARHAAVVFKTRHLARLNGRDDKRTLVDACMATTAAPILRALAQLDEPDGQARVVYTDGGLWANNPGALGALEAVEILDDLGENRPVHLFMLGALPAQGGEEITDRQRYRGALGWRGGVRAISASLNSQAVGYDYISKKILQLRKDGSMAFRMPAQCPSEKLLKYIQNMDDARPKVLNALRRQAVSDVDYAWAHAFTQDSEMARFRAALTDGLCEQQGEGK</sequence>
<dbReference type="PANTHER" id="PTHR32241:SF3">
    <property type="entry name" value="PATATIN-LIKE PROTEIN 6"/>
    <property type="match status" value="1"/>
</dbReference>
<dbReference type="AlphaFoldDB" id="A0A9X4BUS1"/>
<feature type="active site" description="Proton acceptor" evidence="4">
    <location>
        <position position="198"/>
    </location>
</feature>
<accession>A0A9X4BUS1</accession>
<dbReference type="EMBL" id="JANWTP010000090">
    <property type="protein sequence ID" value="MDC8639979.1"/>
    <property type="molecule type" value="Genomic_DNA"/>
</dbReference>
<dbReference type="Gene3D" id="3.40.1090.10">
    <property type="entry name" value="Cytosolic phospholipase A2 catalytic domain"/>
    <property type="match status" value="1"/>
</dbReference>
<dbReference type="Pfam" id="PF01734">
    <property type="entry name" value="Patatin"/>
    <property type="match status" value="1"/>
</dbReference>
<dbReference type="InterPro" id="IPR016035">
    <property type="entry name" value="Acyl_Trfase/lysoPLipase"/>
</dbReference>
<dbReference type="SUPFAM" id="SSF52151">
    <property type="entry name" value="FabD/lysophospholipase-like"/>
    <property type="match status" value="1"/>
</dbReference>
<feature type="short sequence motif" description="GXGXXG" evidence="4">
    <location>
        <begin position="11"/>
        <end position="16"/>
    </location>
</feature>
<evidence type="ECO:0000256" key="2">
    <source>
        <dbReference type="ARBA" id="ARBA00022963"/>
    </source>
</evidence>
<keyword evidence="2 4" id="KW-0442">Lipid degradation</keyword>
<evidence type="ECO:0000313" key="7">
    <source>
        <dbReference type="Proteomes" id="UP001140230"/>
    </source>
</evidence>
<evidence type="ECO:0000256" key="1">
    <source>
        <dbReference type="ARBA" id="ARBA00022801"/>
    </source>
</evidence>
<organism evidence="6 7">
    <name type="scientific">Xanthomonas hortorum pv. hederae</name>
    <dbReference type="NCBI Taxonomy" id="453603"/>
    <lineage>
        <taxon>Bacteria</taxon>
        <taxon>Pseudomonadati</taxon>
        <taxon>Pseudomonadota</taxon>
        <taxon>Gammaproteobacteria</taxon>
        <taxon>Lysobacterales</taxon>
        <taxon>Lysobacteraceae</taxon>
        <taxon>Xanthomonas</taxon>
    </lineage>
</organism>
<proteinExistence type="predicted"/>